<organism evidence="4 5">
    <name type="scientific">Marinicella sediminis</name>
    <dbReference type="NCBI Taxonomy" id="1792834"/>
    <lineage>
        <taxon>Bacteria</taxon>
        <taxon>Pseudomonadati</taxon>
        <taxon>Pseudomonadota</taxon>
        <taxon>Gammaproteobacteria</taxon>
        <taxon>Lysobacterales</taxon>
        <taxon>Marinicellaceae</taxon>
        <taxon>Marinicella</taxon>
    </lineage>
</organism>
<keyword evidence="1" id="KW-0732">Signal</keyword>
<gene>
    <name evidence="4" type="ORF">ACFODZ_07370</name>
</gene>
<dbReference type="SMART" id="SM00191">
    <property type="entry name" value="Int_alpha"/>
    <property type="match status" value="1"/>
</dbReference>
<protein>
    <submittedName>
        <fullName evidence="4">Integrin alpha</fullName>
    </submittedName>
</protein>
<evidence type="ECO:0000313" key="4">
    <source>
        <dbReference type="EMBL" id="MFC3194056.1"/>
    </source>
</evidence>
<dbReference type="InterPro" id="IPR028994">
    <property type="entry name" value="Integrin_alpha_N"/>
</dbReference>
<proteinExistence type="predicted"/>
<dbReference type="EMBL" id="JBHRTS010000003">
    <property type="protein sequence ID" value="MFC3194056.1"/>
    <property type="molecule type" value="Genomic_DNA"/>
</dbReference>
<dbReference type="Pfam" id="PF01839">
    <property type="entry name" value="FG-GAP"/>
    <property type="match status" value="1"/>
</dbReference>
<reference evidence="5" key="1">
    <citation type="journal article" date="2019" name="Int. J. Syst. Evol. Microbiol.">
        <title>The Global Catalogue of Microorganisms (GCM) 10K type strain sequencing project: providing services to taxonomists for standard genome sequencing and annotation.</title>
        <authorList>
            <consortium name="The Broad Institute Genomics Platform"/>
            <consortium name="The Broad Institute Genome Sequencing Center for Infectious Disease"/>
            <person name="Wu L."/>
            <person name="Ma J."/>
        </authorList>
    </citation>
    <scope>NUCLEOTIDE SEQUENCE [LARGE SCALE GENOMIC DNA]</scope>
    <source>
        <strain evidence="5">KCTC 42953</strain>
    </source>
</reference>
<keyword evidence="3" id="KW-0325">Glycoprotein</keyword>
<dbReference type="Gene3D" id="2.130.10.130">
    <property type="entry name" value="Integrin alpha, N-terminal"/>
    <property type="match status" value="1"/>
</dbReference>
<evidence type="ECO:0000256" key="2">
    <source>
        <dbReference type="ARBA" id="ARBA00022737"/>
    </source>
</evidence>
<keyword evidence="5" id="KW-1185">Reference proteome</keyword>
<dbReference type="InterPro" id="IPR013519">
    <property type="entry name" value="Int_alpha_beta-p"/>
</dbReference>
<dbReference type="RefSeq" id="WP_157892903.1">
    <property type="nucleotide sequence ID" value="NZ_JBHRTS010000003.1"/>
</dbReference>
<evidence type="ECO:0000313" key="5">
    <source>
        <dbReference type="Proteomes" id="UP001595533"/>
    </source>
</evidence>
<evidence type="ECO:0000256" key="1">
    <source>
        <dbReference type="ARBA" id="ARBA00022729"/>
    </source>
</evidence>
<keyword evidence="4" id="KW-0401">Integrin</keyword>
<keyword evidence="2" id="KW-0677">Repeat</keyword>
<dbReference type="SUPFAM" id="SSF69318">
    <property type="entry name" value="Integrin alpha N-terminal domain"/>
    <property type="match status" value="1"/>
</dbReference>
<accession>A0ABV7J7H3</accession>
<sequence length="85" mass="8958">MIFGSEDTDLSPIELVNLTEELGFVIWGTRIDDFSGRSVSSAGDINGDGIDDVIIGAPRADPNGLSDAGQSYVVFGSDIIFKSGF</sequence>
<name>A0ABV7J7H3_9GAMM</name>
<comment type="caution">
    <text evidence="4">The sequence shown here is derived from an EMBL/GenBank/DDBJ whole genome shotgun (WGS) entry which is preliminary data.</text>
</comment>
<dbReference type="PROSITE" id="PS51470">
    <property type="entry name" value="FG_GAP"/>
    <property type="match status" value="1"/>
</dbReference>
<evidence type="ECO:0000256" key="3">
    <source>
        <dbReference type="ARBA" id="ARBA00023180"/>
    </source>
</evidence>
<dbReference type="InterPro" id="IPR013517">
    <property type="entry name" value="FG-GAP"/>
</dbReference>
<dbReference type="Proteomes" id="UP001595533">
    <property type="component" value="Unassembled WGS sequence"/>
</dbReference>
<dbReference type="GO" id="GO:0007229">
    <property type="term" value="P:integrin-mediated signaling pathway"/>
    <property type="evidence" value="ECO:0007669"/>
    <property type="project" value="UniProtKB-KW"/>
</dbReference>